<dbReference type="SUPFAM" id="SSF52266">
    <property type="entry name" value="SGNH hydrolase"/>
    <property type="match status" value="1"/>
</dbReference>
<dbReference type="GO" id="GO:0016747">
    <property type="term" value="F:acyltransferase activity, transferring groups other than amino-acyl groups"/>
    <property type="evidence" value="ECO:0007669"/>
    <property type="project" value="InterPro"/>
</dbReference>
<protein>
    <submittedName>
        <fullName evidence="5">Unannotated protein</fullName>
    </submittedName>
</protein>
<keyword evidence="1" id="KW-1133">Transmembrane helix</keyword>
<evidence type="ECO:0000256" key="1">
    <source>
        <dbReference type="SAM" id="Phobius"/>
    </source>
</evidence>
<feature type="transmembrane region" description="Helical" evidence="1">
    <location>
        <begin position="104"/>
        <end position="124"/>
    </location>
</feature>
<dbReference type="GO" id="GO:0009103">
    <property type="term" value="P:lipopolysaccharide biosynthetic process"/>
    <property type="evidence" value="ECO:0007669"/>
    <property type="project" value="TreeGrafter"/>
</dbReference>
<dbReference type="InterPro" id="IPR050879">
    <property type="entry name" value="Acyltransferase_3"/>
</dbReference>
<evidence type="ECO:0000313" key="4">
    <source>
        <dbReference type="EMBL" id="CAB4572924.1"/>
    </source>
</evidence>
<keyword evidence="1" id="KW-0472">Membrane</keyword>
<dbReference type="AlphaFoldDB" id="A0A6J6JWQ6"/>
<organism evidence="5">
    <name type="scientific">freshwater metagenome</name>
    <dbReference type="NCBI Taxonomy" id="449393"/>
    <lineage>
        <taxon>unclassified sequences</taxon>
        <taxon>metagenomes</taxon>
        <taxon>ecological metagenomes</taxon>
    </lineage>
</organism>
<dbReference type="EMBL" id="CAEZWE010000001">
    <property type="protein sequence ID" value="CAB4640664.1"/>
    <property type="molecule type" value="Genomic_DNA"/>
</dbReference>
<keyword evidence="1" id="KW-0812">Transmembrane</keyword>
<feature type="transmembrane region" description="Helical" evidence="1">
    <location>
        <begin position="230"/>
        <end position="253"/>
    </location>
</feature>
<proteinExistence type="predicted"/>
<dbReference type="PANTHER" id="PTHR23028">
    <property type="entry name" value="ACETYLTRANSFERASE"/>
    <property type="match status" value="1"/>
</dbReference>
<dbReference type="PANTHER" id="PTHR23028:SF53">
    <property type="entry name" value="ACYL_TRANSF_3 DOMAIN-CONTAINING PROTEIN"/>
    <property type="match status" value="1"/>
</dbReference>
<feature type="domain" description="SGNH" evidence="3">
    <location>
        <begin position="463"/>
        <end position="693"/>
    </location>
</feature>
<sequence>MEHRSDIEGLRAIAVIAVLLFHFGVPGTDGGYVGVDVFFVISGFLITALLLREKEATGTISLRDFYARRIRRLLPVSFAVVAVTAIAGIVWLSPARLDNFAEEIVAAALFFPNMLFASRGANYLQSQLQPSPLQHFWSLAVEEQFYAIWPVLMVLVTRGRTLVRQRVFLLVSAIVVASFVMSVAFTTSQPSWSYFGLHTRAWELGIGALLAVLWPFFAARVGLLRPWIGWLGAALIVFSVLTFNGATAFPGYLALLPVMGTALIIASGRAHAETTLHPLSVHRVLSFRPLQYIGARSYSLYVWHWPPLIIVEAARGDSLSVTDRIVILIAVLIATEITHVFLENPIRRAQFLVERTQLTLNIGAFLILAGVLAGAAAAYIQPSQSTGVVVTTPTLATSTTSVASIATSTTIAAPSGPQPISMVKDSAPTPVIEGLSISVAPDNLDPPTNKAETNTNITYDNDCHQFFKETVKKDCIFGDPAGAITVALYGDSHAAQWFSPLNEIAIANKWRLIAITQGGCTPIELSIYNVQNGGVYRHCTPWREDALQYMKDEGVDFVVTGQYVRYRDANTGGIVSSRQWRVGYTELVQTLRASSMEPILFGDTPDIPGVPPDCIASNRRNVSQCVATLNRSTLVDVMDALRKVARDEKVSMIDPQKWLCHNNLCPVIVGNISVYRDDNHISDVMARWLQPLLTEKLVPFISQFAPTAAVPQG</sequence>
<feature type="transmembrane region" description="Helical" evidence="1">
    <location>
        <begin position="358"/>
        <end position="380"/>
    </location>
</feature>
<feature type="domain" description="Acyltransferase 3" evidence="2">
    <location>
        <begin position="6"/>
        <end position="334"/>
    </location>
</feature>
<dbReference type="Pfam" id="PF01757">
    <property type="entry name" value="Acyl_transf_3"/>
    <property type="match status" value="1"/>
</dbReference>
<feature type="transmembrane region" description="Helical" evidence="1">
    <location>
        <begin position="72"/>
        <end position="92"/>
    </location>
</feature>
<feature type="transmembrane region" description="Helical" evidence="1">
    <location>
        <begin position="7"/>
        <end position="25"/>
    </location>
</feature>
<evidence type="ECO:0000259" key="3">
    <source>
        <dbReference type="Pfam" id="PF19040"/>
    </source>
</evidence>
<feature type="transmembrane region" description="Helical" evidence="1">
    <location>
        <begin position="325"/>
        <end position="346"/>
    </location>
</feature>
<dbReference type="InterPro" id="IPR002656">
    <property type="entry name" value="Acyl_transf_3_dom"/>
</dbReference>
<evidence type="ECO:0000313" key="5">
    <source>
        <dbReference type="EMBL" id="CAB4640664.1"/>
    </source>
</evidence>
<feature type="transmembrane region" description="Helical" evidence="1">
    <location>
        <begin position="167"/>
        <end position="185"/>
    </location>
</feature>
<evidence type="ECO:0000259" key="2">
    <source>
        <dbReference type="Pfam" id="PF01757"/>
    </source>
</evidence>
<reference evidence="5" key="1">
    <citation type="submission" date="2020-05" db="EMBL/GenBank/DDBJ databases">
        <authorList>
            <person name="Chiriac C."/>
            <person name="Salcher M."/>
            <person name="Ghai R."/>
            <person name="Kavagutti S V."/>
        </authorList>
    </citation>
    <scope>NUCLEOTIDE SEQUENCE</scope>
</reference>
<dbReference type="InterPro" id="IPR043968">
    <property type="entry name" value="SGNH"/>
</dbReference>
<gene>
    <name evidence="4" type="ORF">UFOPK1704_00544</name>
    <name evidence="5" type="ORF">UFOPK2169_00040</name>
</gene>
<dbReference type="Pfam" id="PF19040">
    <property type="entry name" value="SGNH"/>
    <property type="match status" value="1"/>
</dbReference>
<feature type="transmembrane region" description="Helical" evidence="1">
    <location>
        <begin position="31"/>
        <end position="51"/>
    </location>
</feature>
<dbReference type="EMBL" id="CAEZTQ010000086">
    <property type="protein sequence ID" value="CAB4572924.1"/>
    <property type="molecule type" value="Genomic_DNA"/>
</dbReference>
<name>A0A6J6JWQ6_9ZZZZ</name>
<dbReference type="GO" id="GO:0016020">
    <property type="term" value="C:membrane"/>
    <property type="evidence" value="ECO:0007669"/>
    <property type="project" value="TreeGrafter"/>
</dbReference>
<feature type="transmembrane region" description="Helical" evidence="1">
    <location>
        <begin position="205"/>
        <end position="223"/>
    </location>
</feature>
<accession>A0A6J6JWQ6</accession>